<evidence type="ECO:0000256" key="8">
    <source>
        <dbReference type="ARBA" id="ARBA00022982"/>
    </source>
</evidence>
<reference evidence="15" key="1">
    <citation type="submission" date="2025-08" db="UniProtKB">
        <authorList>
            <consortium name="Ensembl"/>
        </authorList>
    </citation>
    <scope>IDENTIFICATION</scope>
</reference>
<evidence type="ECO:0000256" key="10">
    <source>
        <dbReference type="ARBA" id="ARBA00023128"/>
    </source>
</evidence>
<comment type="similarity">
    <text evidence="2 14">Belongs to the complex I NDUFA13 subunit family.</text>
</comment>
<dbReference type="InterPro" id="IPR009346">
    <property type="entry name" value="GRIM-19"/>
</dbReference>
<keyword evidence="6" id="KW-0812">Transmembrane</keyword>
<comment type="function">
    <text evidence="14">Complex I functions in the transfer of electrons from NADH to the respiratory chain. Accessory subunit of the mitochondrial membrane respiratory chain NADH dehydrogenase (Complex I), that is believed not to be involved in catalysis.</text>
</comment>
<accession>A0A8D0B0B1</accession>
<proteinExistence type="inferred from homology"/>
<keyword evidence="8 14" id="KW-0249">Electron transport</keyword>
<evidence type="ECO:0000256" key="1">
    <source>
        <dbReference type="ARBA" id="ARBA00004298"/>
    </source>
</evidence>
<evidence type="ECO:0000313" key="15">
    <source>
        <dbReference type="Ensembl" id="ENSSMRP00000000622.1"/>
    </source>
</evidence>
<reference evidence="15" key="2">
    <citation type="submission" date="2025-09" db="UniProtKB">
        <authorList>
            <consortium name="Ensembl"/>
        </authorList>
    </citation>
    <scope>IDENTIFICATION</scope>
</reference>
<keyword evidence="5 14" id="KW-0679">Respiratory chain</keyword>
<comment type="subcellular location">
    <subcellularLocation>
        <location evidence="1 14">Mitochondrion inner membrane</location>
        <topology evidence="1 14">Single-pass membrane protein</topology>
        <orientation evidence="1 14">Matrix side</orientation>
    </subcellularLocation>
</comment>
<keyword evidence="11" id="KW-0472">Membrane</keyword>
<dbReference type="Pfam" id="PF06212">
    <property type="entry name" value="GRIM-19"/>
    <property type="match status" value="1"/>
</dbReference>
<dbReference type="PANTHER" id="PTHR12966">
    <property type="entry name" value="NADH DEHYDROGENASE UBIQUINONE 1 ALPHA SUBCOMPLEX SUBUNIT 13"/>
    <property type="match status" value="1"/>
</dbReference>
<dbReference type="PANTHER" id="PTHR12966:SF0">
    <property type="entry name" value="NADH DEHYDROGENASE [UBIQUINONE] 1 ALPHA SUBCOMPLEX SUBUNIT 13"/>
    <property type="match status" value="1"/>
</dbReference>
<dbReference type="Ensembl" id="ENSSMRT00000000763.1">
    <property type="protein sequence ID" value="ENSSMRP00000000622.1"/>
    <property type="gene ID" value="ENSSMRG00000000580.1"/>
</dbReference>
<protein>
    <recommendedName>
        <fullName evidence="3 14">NADH dehydrogenase [ubiquinone] 1 alpha subcomplex subunit 13</fullName>
    </recommendedName>
</protein>
<comment type="function">
    <text evidence="12">Accessory subunit of the mitochondrial membrane respiratory chain NADH dehydrogenase (Complex I), that is believed not to be involved in catalysis. Complex I functions in the transfer of electrons from NADH to the respiratory chain. The immediate electron acceptor for the enzyme is believed to be ubiquinone. Involved in the interferon/all-trans-retinoic acid (IFN/RA) induced cell death. This apoptotic activity is inhibited by interaction with viral IRF1. Prevents the transactivation of STAT3 target genes. May play a role in CARD15-mediated innate mucosal responses and serve to regulate intestinal epithelial cell responses to microbes.</text>
</comment>
<organism evidence="15 16">
    <name type="scientific">Salvator merianae</name>
    <name type="common">Argentine black and white tegu</name>
    <name type="synonym">Tupinambis merianae</name>
    <dbReference type="NCBI Taxonomy" id="96440"/>
    <lineage>
        <taxon>Eukaryota</taxon>
        <taxon>Metazoa</taxon>
        <taxon>Chordata</taxon>
        <taxon>Craniata</taxon>
        <taxon>Vertebrata</taxon>
        <taxon>Euteleostomi</taxon>
        <taxon>Lepidosauria</taxon>
        <taxon>Squamata</taxon>
        <taxon>Bifurcata</taxon>
        <taxon>Unidentata</taxon>
        <taxon>Episquamata</taxon>
        <taxon>Laterata</taxon>
        <taxon>Teiioidea</taxon>
        <taxon>Teiidae</taxon>
        <taxon>Salvator</taxon>
    </lineage>
</organism>
<evidence type="ECO:0000256" key="13">
    <source>
        <dbReference type="ARBA" id="ARBA00046797"/>
    </source>
</evidence>
<evidence type="ECO:0000256" key="3">
    <source>
        <dbReference type="ARBA" id="ARBA00018192"/>
    </source>
</evidence>
<keyword evidence="10 14" id="KW-0496">Mitochondrion</keyword>
<keyword evidence="16" id="KW-1185">Reference proteome</keyword>
<evidence type="ECO:0000256" key="6">
    <source>
        <dbReference type="ARBA" id="ARBA00022692"/>
    </source>
</evidence>
<evidence type="ECO:0000256" key="2">
    <source>
        <dbReference type="ARBA" id="ARBA00007312"/>
    </source>
</evidence>
<dbReference type="Proteomes" id="UP000694421">
    <property type="component" value="Unplaced"/>
</dbReference>
<evidence type="ECO:0000256" key="9">
    <source>
        <dbReference type="ARBA" id="ARBA00022989"/>
    </source>
</evidence>
<keyword evidence="4 14" id="KW-0813">Transport</keyword>
<dbReference type="GO" id="GO:0005743">
    <property type="term" value="C:mitochondrial inner membrane"/>
    <property type="evidence" value="ECO:0007669"/>
    <property type="project" value="UniProtKB-SubCell"/>
</dbReference>
<evidence type="ECO:0000256" key="7">
    <source>
        <dbReference type="ARBA" id="ARBA00022792"/>
    </source>
</evidence>
<dbReference type="GO" id="GO:0045271">
    <property type="term" value="C:respiratory chain complex I"/>
    <property type="evidence" value="ECO:0007669"/>
    <property type="project" value="UniProtKB-UniRule"/>
</dbReference>
<dbReference type="AlphaFoldDB" id="A0A8D0B0B1"/>
<evidence type="ECO:0000256" key="4">
    <source>
        <dbReference type="ARBA" id="ARBA00022448"/>
    </source>
</evidence>
<evidence type="ECO:0000256" key="14">
    <source>
        <dbReference type="RuleBase" id="RU368034"/>
    </source>
</evidence>
<name>A0A8D0B0B1_SALMN</name>
<evidence type="ECO:0000256" key="11">
    <source>
        <dbReference type="ARBA" id="ARBA00023136"/>
    </source>
</evidence>
<keyword evidence="9" id="KW-1133">Transmembrane helix</keyword>
<keyword evidence="7 14" id="KW-0999">Mitochondrion inner membrane</keyword>
<evidence type="ECO:0000256" key="12">
    <source>
        <dbReference type="ARBA" id="ARBA00045908"/>
    </source>
</evidence>
<comment type="subunit">
    <text evidence="13">Complex I is composed of 45 different subunits. Interacts with CARD15, but not with CARD4. Interacts with STAT3, but not with STAT1, STAT2 and STAT5A. Interacts with OLFM4.</text>
</comment>
<evidence type="ECO:0000313" key="16">
    <source>
        <dbReference type="Proteomes" id="UP000694421"/>
    </source>
</evidence>
<sequence>MVAPKDALYMRRSSSPYACANRACQPGFLFMLRDTPSPAASYFLRPYISLETTRRGCWSLGPRLLPAALPAAVPRDARAALPARNPRAERVTTLPGSASRVTSKACAVRRAAARVQDVGVGREGEAGHAAARRLRTLRLQEEPAPPRALGALRLMRQNLDEEAKIMKDVPGWKVGESLFHTTRWVQPTVDELYFLHPQSEIDNAKLGYQFYV</sequence>
<dbReference type="GeneTree" id="ENSGT00390000000719"/>
<evidence type="ECO:0000256" key="5">
    <source>
        <dbReference type="ARBA" id="ARBA00022660"/>
    </source>
</evidence>